<accession>A0A8T5UUZ8</accession>
<dbReference type="EMBL" id="JAIOUQ010000001">
    <property type="protein sequence ID" value="MBZ2164479.1"/>
    <property type="molecule type" value="Genomic_DNA"/>
</dbReference>
<dbReference type="RefSeq" id="WP_223790161.1">
    <property type="nucleotide sequence ID" value="NZ_JAIOUQ010000001.1"/>
</dbReference>
<proteinExistence type="predicted"/>
<evidence type="ECO:0000313" key="1">
    <source>
        <dbReference type="EMBL" id="MBZ2164479.1"/>
    </source>
</evidence>
<dbReference type="SUPFAM" id="SSF57884">
    <property type="entry name" value="Ada DNA repair protein, N-terminal domain (N-Ada 10)"/>
    <property type="match status" value="1"/>
</dbReference>
<evidence type="ECO:0000313" key="2">
    <source>
        <dbReference type="Proteomes" id="UP000825933"/>
    </source>
</evidence>
<protein>
    <submittedName>
        <fullName evidence="1">Uncharacterized protein</fullName>
    </submittedName>
</protein>
<comment type="caution">
    <text evidence="1">The sequence shown here is derived from an EMBL/GenBank/DDBJ whole genome shotgun (WGS) entry which is preliminary data.</text>
</comment>
<reference evidence="2" key="1">
    <citation type="journal article" date="2022" name="Microbiol. Resour. Announc.">
        <title>Draft Genome Sequence of a Methanogenic Archaeon from West Spitsbergen Permafrost.</title>
        <authorList>
            <person name="Trubitsyn V."/>
            <person name="Rivkina E."/>
            <person name="Shcherbakova V."/>
        </authorList>
    </citation>
    <scope>NUCLEOTIDE SEQUENCE [LARGE SCALE GENOMIC DNA]</scope>
    <source>
        <strain evidence="2">VT</strain>
    </source>
</reference>
<gene>
    <name evidence="1" type="ORF">K8N75_00210</name>
</gene>
<sequence>MKSEKEIEQMVLAVPDDRRHEGCLIGNSNTGRLHSPDCRAIDMMREDHKIHTDGGHFTPCGWCHACGKISPLSTFQDKSKDPEDKEICRDKKVIQLFNQTGCLSCKSKKGIAKMFPDIHGVRLIGRNGHWWIYLECDKCGYQTAWWKAKQKLKTIRR</sequence>
<dbReference type="InterPro" id="IPR035451">
    <property type="entry name" value="Ada-like_dom_sf"/>
</dbReference>
<keyword evidence="2" id="KW-1185">Reference proteome</keyword>
<name>A0A8T5UUZ8_9EURY</name>
<dbReference type="AlphaFoldDB" id="A0A8T5UUZ8"/>
<dbReference type="Proteomes" id="UP000825933">
    <property type="component" value="Unassembled WGS sequence"/>
</dbReference>
<organism evidence="1 2">
    <name type="scientific">Methanobacterium spitsbergense</name>
    <dbReference type="NCBI Taxonomy" id="2874285"/>
    <lineage>
        <taxon>Archaea</taxon>
        <taxon>Methanobacteriati</taxon>
        <taxon>Methanobacteriota</taxon>
        <taxon>Methanomada group</taxon>
        <taxon>Methanobacteria</taxon>
        <taxon>Methanobacteriales</taxon>
        <taxon>Methanobacteriaceae</taxon>
        <taxon>Methanobacterium</taxon>
    </lineage>
</organism>